<evidence type="ECO:0000313" key="4">
    <source>
        <dbReference type="EMBL" id="VEI71399.1"/>
    </source>
</evidence>
<protein>
    <recommendedName>
        <fullName evidence="3">Pesticin C-terminal domain-containing protein</fullName>
    </recommendedName>
</protein>
<keyword evidence="1" id="KW-0929">Antimicrobial</keyword>
<dbReference type="InterPro" id="IPR031922">
    <property type="entry name" value="Pesticin_C"/>
</dbReference>
<dbReference type="CDD" id="cd16903">
    <property type="entry name" value="pesticin_lyz-like"/>
    <property type="match status" value="1"/>
</dbReference>
<proteinExistence type="predicted"/>
<accession>A0A448SUP0</accession>
<evidence type="ECO:0000259" key="3">
    <source>
        <dbReference type="Pfam" id="PF16754"/>
    </source>
</evidence>
<reference evidence="4 5" key="1">
    <citation type="submission" date="2018-12" db="EMBL/GenBank/DDBJ databases">
        <authorList>
            <consortium name="Pathogen Informatics"/>
        </authorList>
    </citation>
    <scope>NUCLEOTIDE SEQUENCE [LARGE SCALE GENOMIC DNA]</scope>
    <source>
        <strain evidence="4 5">NCTC10036</strain>
    </source>
</reference>
<evidence type="ECO:0000313" key="5">
    <source>
        <dbReference type="Proteomes" id="UP000281904"/>
    </source>
</evidence>
<dbReference type="InterPro" id="IPR023347">
    <property type="entry name" value="Lysozyme_dom_sf"/>
</dbReference>
<dbReference type="GO" id="GO:0031640">
    <property type="term" value="P:killing of cells of another organism"/>
    <property type="evidence" value="ECO:0007669"/>
    <property type="project" value="UniProtKB-KW"/>
</dbReference>
<keyword evidence="2" id="KW-0081">Bacteriolytic enzyme</keyword>
<name>A0A448SUP0_SERRU</name>
<dbReference type="Pfam" id="PF16754">
    <property type="entry name" value="Pesticin"/>
    <property type="match status" value="1"/>
</dbReference>
<feature type="domain" description="Pesticin C-terminal" evidence="3">
    <location>
        <begin position="11"/>
        <end position="157"/>
    </location>
</feature>
<organism evidence="4 5">
    <name type="scientific">Serratia rubidaea</name>
    <name type="common">Serratia marinorubra</name>
    <dbReference type="NCBI Taxonomy" id="61652"/>
    <lineage>
        <taxon>Bacteria</taxon>
        <taxon>Pseudomonadati</taxon>
        <taxon>Pseudomonadota</taxon>
        <taxon>Gammaproteobacteria</taxon>
        <taxon>Enterobacterales</taxon>
        <taxon>Yersiniaceae</taxon>
        <taxon>Serratia</taxon>
    </lineage>
</organism>
<dbReference type="GO" id="GO:0003796">
    <property type="term" value="F:lysozyme activity"/>
    <property type="evidence" value="ECO:0007669"/>
    <property type="project" value="InterPro"/>
</dbReference>
<sequence length="206" mass="23016">MLADTASIGVNRGLLTFNAEGNNIRESLFYSRVIHFPRMGISGVTIGRGYDIGSRSQQEVFVDLTRAGIAPAQAQAISLGVGLKGKQADDFVKRNRNRIGEITEQQQVNLFNSTYPVYERRAEAVYNAKTAHIEGRAAWKDLHPAIRDVLVDVVYQGYKGVTTMPAAAKNDIDYFIQFIKSSELITDEKNRNRIEHLELNRGRSGK</sequence>
<dbReference type="Proteomes" id="UP000281904">
    <property type="component" value="Chromosome"/>
</dbReference>
<dbReference type="GO" id="GO:0042742">
    <property type="term" value="P:defense response to bacterium"/>
    <property type="evidence" value="ECO:0007669"/>
    <property type="project" value="UniProtKB-KW"/>
</dbReference>
<dbReference type="AlphaFoldDB" id="A0A448SUP0"/>
<gene>
    <name evidence="4" type="ORF">NCTC10036_04331</name>
</gene>
<dbReference type="RefSeq" id="WP_126533005.1">
    <property type="nucleotide sequence ID" value="NZ_LR134493.1"/>
</dbReference>
<evidence type="ECO:0000256" key="1">
    <source>
        <dbReference type="ARBA" id="ARBA00022529"/>
    </source>
</evidence>
<evidence type="ECO:0000256" key="2">
    <source>
        <dbReference type="ARBA" id="ARBA00022638"/>
    </source>
</evidence>
<dbReference type="Gene3D" id="1.10.530.40">
    <property type="match status" value="1"/>
</dbReference>
<dbReference type="EMBL" id="LR134493">
    <property type="protein sequence ID" value="VEI71399.1"/>
    <property type="molecule type" value="Genomic_DNA"/>
</dbReference>